<comment type="subcellular location">
    <subcellularLocation>
        <location evidence="1">Cell membrane</location>
        <topology evidence="1">Multi-pass membrane protein</topology>
    </subcellularLocation>
</comment>
<feature type="transmembrane region" description="Helical" evidence="9">
    <location>
        <begin position="12"/>
        <end position="37"/>
    </location>
</feature>
<dbReference type="RefSeq" id="WP_003575012.1">
    <property type="nucleotide sequence ID" value="NZ_BAYM01000089.1"/>
</dbReference>
<feature type="transmembrane region" description="Helical" evidence="9">
    <location>
        <begin position="44"/>
        <end position="64"/>
    </location>
</feature>
<evidence type="ECO:0000256" key="9">
    <source>
        <dbReference type="SAM" id="Phobius"/>
    </source>
</evidence>
<evidence type="ECO:0000256" key="5">
    <source>
        <dbReference type="ARBA" id="ARBA00022692"/>
    </source>
</evidence>
<keyword evidence="4 8" id="KW-1003">Cell membrane</keyword>
<dbReference type="GO" id="GO:0032217">
    <property type="term" value="F:riboflavin transmembrane transporter activity"/>
    <property type="evidence" value="ECO:0007669"/>
    <property type="project" value="UniProtKB-UniRule"/>
</dbReference>
<protein>
    <recommendedName>
        <fullName evidence="8">Riboflavin transporter</fullName>
    </recommendedName>
</protein>
<keyword evidence="3 8" id="KW-0813">Transport</keyword>
<evidence type="ECO:0000256" key="2">
    <source>
        <dbReference type="ARBA" id="ARBA00005540"/>
    </source>
</evidence>
<accession>A0A0C9QDW7</accession>
<dbReference type="PANTHER" id="PTHR38438:SF1">
    <property type="entry name" value="RIBOFLAVIN TRANSPORTER RIBU"/>
    <property type="match status" value="1"/>
</dbReference>
<keyword evidence="7 8" id="KW-0472">Membrane</keyword>
<dbReference type="InterPro" id="IPR025720">
    <property type="entry name" value="RibU"/>
</dbReference>
<feature type="transmembrane region" description="Helical" evidence="9">
    <location>
        <begin position="84"/>
        <end position="101"/>
    </location>
</feature>
<keyword evidence="6 9" id="KW-1133">Transmembrane helix</keyword>
<dbReference type="GO" id="GO:0005886">
    <property type="term" value="C:plasma membrane"/>
    <property type="evidence" value="ECO:0007669"/>
    <property type="project" value="UniProtKB-SubCell"/>
</dbReference>
<evidence type="ECO:0000256" key="4">
    <source>
        <dbReference type="ARBA" id="ARBA00022475"/>
    </source>
</evidence>
<dbReference type="Pfam" id="PF12822">
    <property type="entry name" value="ECF_trnsprt"/>
    <property type="match status" value="1"/>
</dbReference>
<reference evidence="11" key="1">
    <citation type="submission" date="2014-05" db="EMBL/GenBank/DDBJ databases">
        <title>Whole genome sequencing of Lactobacillus casei NRIC0644.</title>
        <authorList>
            <person name="Atarashi H."/>
            <person name="Yoshida Y."/>
            <person name="Fujimura S."/>
            <person name="Tanaka N."/>
            <person name="Shiwa Y."/>
            <person name="Yoshikawa H."/>
            <person name="Okada S."/>
            <person name="Nakagawa J."/>
        </authorList>
    </citation>
    <scope>NUCLEOTIDE SEQUENCE [LARGE SCALE GENOMIC DNA]</scope>
    <source>
        <strain evidence="11">NRIC0644</strain>
    </source>
</reference>
<feature type="transmembrane region" description="Helical" evidence="9">
    <location>
        <begin position="152"/>
        <end position="176"/>
    </location>
</feature>
<dbReference type="PIRSF" id="PIRSF037778">
    <property type="entry name" value="UCP037778_transp_RibU"/>
    <property type="match status" value="1"/>
</dbReference>
<comment type="caution">
    <text evidence="10">The sequence shown here is derived from an EMBL/GenBank/DDBJ whole genome shotgun (WGS) entry which is preliminary data.</text>
</comment>
<comment type="similarity">
    <text evidence="2 8">Belongs to the prokaryotic riboflavin transporter (P-RFT) (TC 2.A.87) family.</text>
</comment>
<dbReference type="Gene3D" id="1.10.1760.20">
    <property type="match status" value="1"/>
</dbReference>
<organism evidence="10 11">
    <name type="scientific">Lacticaseibacillus paracasei NRIC 0644</name>
    <dbReference type="NCBI Taxonomy" id="1435038"/>
    <lineage>
        <taxon>Bacteria</taxon>
        <taxon>Bacillati</taxon>
        <taxon>Bacillota</taxon>
        <taxon>Bacilli</taxon>
        <taxon>Lactobacillales</taxon>
        <taxon>Lactobacillaceae</taxon>
        <taxon>Lacticaseibacillus</taxon>
    </lineage>
</organism>
<comment type="function">
    <text evidence="8">Probably a riboflavin-binding protein that interacts with the energy-coupling factor (ECF) ABC-transporter complex.</text>
</comment>
<evidence type="ECO:0000313" key="11">
    <source>
        <dbReference type="Proteomes" id="UP000032552"/>
    </source>
</evidence>
<proteinExistence type="inferred from homology"/>
<evidence type="ECO:0000256" key="8">
    <source>
        <dbReference type="PIRNR" id="PIRNR037778"/>
    </source>
</evidence>
<gene>
    <name evidence="10" type="ORF">LC0644_1442</name>
</gene>
<dbReference type="Proteomes" id="UP000032552">
    <property type="component" value="Unassembled WGS sequence"/>
</dbReference>
<evidence type="ECO:0000256" key="3">
    <source>
        <dbReference type="ARBA" id="ARBA00022448"/>
    </source>
</evidence>
<keyword evidence="5 9" id="KW-0812">Transmembrane</keyword>
<dbReference type="AlphaFoldDB" id="A0A0C9QDW7"/>
<evidence type="ECO:0000256" key="6">
    <source>
        <dbReference type="ARBA" id="ARBA00022989"/>
    </source>
</evidence>
<evidence type="ECO:0000313" key="10">
    <source>
        <dbReference type="EMBL" id="GAN36853.1"/>
    </source>
</evidence>
<feature type="transmembrane region" description="Helical" evidence="9">
    <location>
        <begin position="113"/>
        <end position="132"/>
    </location>
</feature>
<evidence type="ECO:0000256" key="1">
    <source>
        <dbReference type="ARBA" id="ARBA00004651"/>
    </source>
</evidence>
<dbReference type="InterPro" id="IPR024529">
    <property type="entry name" value="ECF_trnsprt_substrate-spec"/>
</dbReference>
<evidence type="ECO:0000256" key="7">
    <source>
        <dbReference type="ARBA" id="ARBA00023136"/>
    </source>
</evidence>
<dbReference type="EMBL" id="BAYM01000089">
    <property type="protein sequence ID" value="GAN36853.1"/>
    <property type="molecule type" value="Genomic_DNA"/>
</dbReference>
<sequence length="192" mass="20496">MASSSKVHRLVGIALLAAIGYVLMMFSFPIIPAFPFLKLDLSDLVVLLGGLLYGPAGGIGVAFIRSLVHFALTGGGVVNLIGDLAAFIASVGFLLPVVYTIRGKHSLLRQIEGLVLGTASLTVVMSVLNWLVITPMYMAVFNFNLGMSLTRYVLIGVVPFNLIKGIVVSVAFFAIAKALAPWLARREIQPSH</sequence>
<dbReference type="PANTHER" id="PTHR38438">
    <property type="entry name" value="RIBOFLAVIN TRANSPORTER RIBU"/>
    <property type="match status" value="1"/>
</dbReference>
<name>A0A0C9QDW7_LACPA</name>